<evidence type="ECO:0000256" key="1">
    <source>
        <dbReference type="ARBA" id="ARBA00003618"/>
    </source>
</evidence>
<dbReference type="PANTHER" id="PTHR11059">
    <property type="entry name" value="DNA REPAIR PROTEIN RECN"/>
    <property type="match status" value="1"/>
</dbReference>
<keyword evidence="5 9" id="KW-0227">DNA damage</keyword>
<reference evidence="12" key="2">
    <citation type="journal article" date="2021" name="PeerJ">
        <title>Extensive microbial diversity within the chicken gut microbiome revealed by metagenomics and culture.</title>
        <authorList>
            <person name="Gilroy R."/>
            <person name="Ravi A."/>
            <person name="Getino M."/>
            <person name="Pursley I."/>
            <person name="Horton D.L."/>
            <person name="Alikhan N.F."/>
            <person name="Baker D."/>
            <person name="Gharbi K."/>
            <person name="Hall N."/>
            <person name="Watson M."/>
            <person name="Adriaenssens E.M."/>
            <person name="Foster-Nyarko E."/>
            <person name="Jarju S."/>
            <person name="Secka A."/>
            <person name="Antonio M."/>
            <person name="Oren A."/>
            <person name="Chaudhuri R.R."/>
            <person name="La Ragione R."/>
            <person name="Hildebrand F."/>
            <person name="Pallen M.J."/>
        </authorList>
    </citation>
    <scope>NUCLEOTIDE SEQUENCE</scope>
    <source>
        <strain evidence="12">ChiSjej4B22-8148</strain>
    </source>
</reference>
<dbReference type="FunFam" id="3.40.50.300:FF:000356">
    <property type="entry name" value="DNA repair protein RecN"/>
    <property type="match status" value="1"/>
</dbReference>
<dbReference type="Gene3D" id="3.40.50.300">
    <property type="entry name" value="P-loop containing nucleotide triphosphate hydrolases"/>
    <property type="match status" value="2"/>
</dbReference>
<evidence type="ECO:0000256" key="3">
    <source>
        <dbReference type="ARBA" id="ARBA00021315"/>
    </source>
</evidence>
<reference evidence="12" key="1">
    <citation type="submission" date="2020-10" db="EMBL/GenBank/DDBJ databases">
        <authorList>
            <person name="Gilroy R."/>
        </authorList>
    </citation>
    <scope>NUCLEOTIDE SEQUENCE</scope>
    <source>
        <strain evidence="12">ChiSjej4B22-8148</strain>
    </source>
</reference>
<dbReference type="PIRSF" id="PIRSF003128">
    <property type="entry name" value="RecN"/>
    <property type="match status" value="1"/>
</dbReference>
<dbReference type="InterPro" id="IPR003395">
    <property type="entry name" value="RecF/RecN/SMC_N"/>
</dbReference>
<evidence type="ECO:0000256" key="8">
    <source>
        <dbReference type="ARBA" id="ARBA00033408"/>
    </source>
</evidence>
<evidence type="ECO:0000256" key="5">
    <source>
        <dbReference type="ARBA" id="ARBA00022763"/>
    </source>
</evidence>
<comment type="caution">
    <text evidence="12">The sequence shown here is derived from an EMBL/GenBank/DDBJ whole genome shotgun (WGS) entry which is preliminary data.</text>
</comment>
<evidence type="ECO:0000256" key="10">
    <source>
        <dbReference type="SAM" id="Coils"/>
    </source>
</evidence>
<gene>
    <name evidence="12" type="primary">recN</name>
    <name evidence="12" type="ORF">IAB31_01790</name>
</gene>
<evidence type="ECO:0000313" key="12">
    <source>
        <dbReference type="EMBL" id="HIR12637.1"/>
    </source>
</evidence>
<protein>
    <recommendedName>
        <fullName evidence="3 9">DNA repair protein RecN</fullName>
    </recommendedName>
    <alternativeName>
        <fullName evidence="8 9">Recombination protein N</fullName>
    </alternativeName>
</protein>
<dbReference type="Pfam" id="PF02463">
    <property type="entry name" value="SMC_N"/>
    <property type="match status" value="1"/>
</dbReference>
<evidence type="ECO:0000256" key="6">
    <source>
        <dbReference type="ARBA" id="ARBA00022840"/>
    </source>
</evidence>
<dbReference type="PANTHER" id="PTHR11059:SF0">
    <property type="entry name" value="DNA REPAIR PROTEIN RECN"/>
    <property type="match status" value="1"/>
</dbReference>
<dbReference type="AlphaFoldDB" id="A0A9D1AC35"/>
<dbReference type="SUPFAM" id="SSF52540">
    <property type="entry name" value="P-loop containing nucleoside triphosphate hydrolases"/>
    <property type="match status" value="1"/>
</dbReference>
<name>A0A9D1AC35_9FIRM</name>
<evidence type="ECO:0000256" key="4">
    <source>
        <dbReference type="ARBA" id="ARBA00022741"/>
    </source>
</evidence>
<keyword evidence="6" id="KW-0067">ATP-binding</keyword>
<dbReference type="GO" id="GO:0005524">
    <property type="term" value="F:ATP binding"/>
    <property type="evidence" value="ECO:0007669"/>
    <property type="project" value="UniProtKB-KW"/>
</dbReference>
<dbReference type="NCBIfam" id="TIGR00634">
    <property type="entry name" value="recN"/>
    <property type="match status" value="1"/>
</dbReference>
<organism evidence="12 13">
    <name type="scientific">Candidatus Choladousia intestinavium</name>
    <dbReference type="NCBI Taxonomy" id="2840727"/>
    <lineage>
        <taxon>Bacteria</taxon>
        <taxon>Bacillati</taxon>
        <taxon>Bacillota</taxon>
        <taxon>Clostridia</taxon>
        <taxon>Lachnospirales</taxon>
        <taxon>Lachnospiraceae</taxon>
        <taxon>Lachnospiraceae incertae sedis</taxon>
        <taxon>Candidatus Choladousia</taxon>
    </lineage>
</organism>
<sequence length="563" mass="62937">MLNSLHVKNMALIQETEVEFGEGLNILSGETGAGKSIIIGSVNIALGSGNFRDFVREDAEYSLAELVFSTDSETVRAEMEELGIPWEDGEIIISRRFKGGRSVSRINGETVPVSAVRRLALGLIDIHGQHEHQSLLSPAKHLEILDAFAGDAIREKKELCRKQYRSYMAVKKEWDQALRQESDRLKEMDFLRFEVQELEAAALRPGEDEELEQEYRLLSNGQKIMEALSEAGNLSGCGGYGGAAEEIGKALRCVSSVQEYDSALDSLGEALGEIESLLNDFNRALSDYMNEFSFDAREQSRVEERLDLINRLKAKYGSTIQKILEGKKEREERLALLENYEEYLGKLEGRYEEAKKALEHTADEITALRQENARRLERLIKENLVDLNFLDVQFEISFRILTSPGENGRDEISFLISTNPGMPLRPLKDVASGGELSRIMLAIKAVLADQDDVGTLIFDEIDTGISGRTAQKVSEKMAVLSSSRQIICITHLAQIASMADHHFLIEKRPEAGKTRTEILPLTEEESVQELARILGGARITETVLDSAREMKEMAKKLKNPKGV</sequence>
<keyword evidence="10" id="KW-0175">Coiled coil</keyword>
<dbReference type="CDD" id="cd03241">
    <property type="entry name" value="ABC_RecN"/>
    <property type="match status" value="2"/>
</dbReference>
<keyword evidence="4" id="KW-0547">Nucleotide-binding</keyword>
<dbReference type="EMBL" id="DVGK01000027">
    <property type="protein sequence ID" value="HIR12637.1"/>
    <property type="molecule type" value="Genomic_DNA"/>
</dbReference>
<feature type="coiled-coil region" evidence="10">
    <location>
        <begin position="337"/>
        <end position="371"/>
    </location>
</feature>
<evidence type="ECO:0000256" key="7">
    <source>
        <dbReference type="ARBA" id="ARBA00023204"/>
    </source>
</evidence>
<dbReference type="InterPro" id="IPR027417">
    <property type="entry name" value="P-loop_NTPase"/>
</dbReference>
<evidence type="ECO:0000256" key="2">
    <source>
        <dbReference type="ARBA" id="ARBA00009441"/>
    </source>
</evidence>
<dbReference type="GO" id="GO:0009432">
    <property type="term" value="P:SOS response"/>
    <property type="evidence" value="ECO:0007669"/>
    <property type="project" value="TreeGrafter"/>
</dbReference>
<comment type="similarity">
    <text evidence="2 9">Belongs to the RecN family.</text>
</comment>
<dbReference type="GO" id="GO:0006310">
    <property type="term" value="P:DNA recombination"/>
    <property type="evidence" value="ECO:0007669"/>
    <property type="project" value="InterPro"/>
</dbReference>
<evidence type="ECO:0000313" key="13">
    <source>
        <dbReference type="Proteomes" id="UP000886757"/>
    </source>
</evidence>
<dbReference type="Proteomes" id="UP000886757">
    <property type="component" value="Unassembled WGS sequence"/>
</dbReference>
<evidence type="ECO:0000259" key="11">
    <source>
        <dbReference type="Pfam" id="PF02463"/>
    </source>
</evidence>
<keyword evidence="7 9" id="KW-0234">DNA repair</keyword>
<proteinExistence type="inferred from homology"/>
<comment type="function">
    <text evidence="1 9">May be involved in recombinational repair of damaged DNA.</text>
</comment>
<dbReference type="GO" id="GO:0043590">
    <property type="term" value="C:bacterial nucleoid"/>
    <property type="evidence" value="ECO:0007669"/>
    <property type="project" value="TreeGrafter"/>
</dbReference>
<feature type="domain" description="RecF/RecN/SMC N-terminal" evidence="11">
    <location>
        <begin position="2"/>
        <end position="506"/>
    </location>
</feature>
<dbReference type="InterPro" id="IPR004604">
    <property type="entry name" value="DNA_recomb/repair_RecN"/>
</dbReference>
<accession>A0A9D1AC35</accession>
<dbReference type="GO" id="GO:0006281">
    <property type="term" value="P:DNA repair"/>
    <property type="evidence" value="ECO:0007669"/>
    <property type="project" value="UniProtKB-KW"/>
</dbReference>
<evidence type="ECO:0000256" key="9">
    <source>
        <dbReference type="PIRNR" id="PIRNR003128"/>
    </source>
</evidence>